<dbReference type="Pfam" id="PF00583">
    <property type="entry name" value="Acetyltransf_1"/>
    <property type="match status" value="1"/>
</dbReference>
<dbReference type="InterPro" id="IPR012772">
    <property type="entry name" value="Ectoine_EctA"/>
</dbReference>
<evidence type="ECO:0000256" key="8">
    <source>
        <dbReference type="ARBA" id="ARBA00048924"/>
    </source>
</evidence>
<feature type="domain" description="N-acetyltransferase" evidence="10">
    <location>
        <begin position="8"/>
        <end position="160"/>
    </location>
</feature>
<dbReference type="Proteomes" id="UP000574133">
    <property type="component" value="Unassembled WGS sequence"/>
</dbReference>
<evidence type="ECO:0000256" key="4">
    <source>
        <dbReference type="ARBA" id="ARBA00012355"/>
    </source>
</evidence>
<evidence type="ECO:0000259" key="10">
    <source>
        <dbReference type="PROSITE" id="PS51186"/>
    </source>
</evidence>
<accession>A0A841TIB6</accession>
<sequence length="170" mass="19301">MSSYLGSLRFRSPTTEDGKRMWRLAANSGRLDLNSPYAYVMMGKWLSDTCLIAERKEDGREVGFITGFRMPADPQTLFIWQVAVDASCRGRGVALAMLNELTAELDVRYVETTISPGNSASRRLFQKWADSLRTALTVTEGFREDHFPGMDHEREELFRIGPIVRDLESD</sequence>
<organism evidence="11 12">
    <name type="scientific">Cohnella lubricantis</name>
    <dbReference type="NCBI Taxonomy" id="2163172"/>
    <lineage>
        <taxon>Bacteria</taxon>
        <taxon>Bacillati</taxon>
        <taxon>Bacillota</taxon>
        <taxon>Bacilli</taxon>
        <taxon>Bacillales</taxon>
        <taxon>Paenibacillaceae</taxon>
        <taxon>Cohnella</taxon>
    </lineage>
</organism>
<evidence type="ECO:0000256" key="6">
    <source>
        <dbReference type="ARBA" id="ARBA00022679"/>
    </source>
</evidence>
<dbReference type="InterPro" id="IPR016181">
    <property type="entry name" value="Acyl_CoA_acyltransferase"/>
</dbReference>
<dbReference type="AlphaFoldDB" id="A0A841TIB6"/>
<comment type="function">
    <text evidence="1 9">Catalyzes the acetylation of L-2,4-diaminobutyrate (DABA) to gamma-N-acetyl-alpha,gamma-diaminobutyric acid (ADABA) with acetyl coenzyme A.</text>
</comment>
<evidence type="ECO:0000256" key="5">
    <source>
        <dbReference type="ARBA" id="ARBA00017935"/>
    </source>
</evidence>
<keyword evidence="6 9" id="KW-0808">Transferase</keyword>
<keyword evidence="12" id="KW-1185">Reference proteome</keyword>
<dbReference type="Gene3D" id="3.40.630.30">
    <property type="match status" value="1"/>
</dbReference>
<dbReference type="NCBIfam" id="TIGR02406">
    <property type="entry name" value="ectoine_EctA"/>
    <property type="match status" value="1"/>
</dbReference>
<proteinExistence type="inferred from homology"/>
<evidence type="ECO:0000256" key="1">
    <source>
        <dbReference type="ARBA" id="ARBA00003741"/>
    </source>
</evidence>
<evidence type="ECO:0000313" key="12">
    <source>
        <dbReference type="Proteomes" id="UP000574133"/>
    </source>
</evidence>
<dbReference type="CDD" id="cd04301">
    <property type="entry name" value="NAT_SF"/>
    <property type="match status" value="1"/>
</dbReference>
<dbReference type="PROSITE" id="PS51186">
    <property type="entry name" value="GNAT"/>
    <property type="match status" value="1"/>
</dbReference>
<evidence type="ECO:0000313" key="11">
    <source>
        <dbReference type="EMBL" id="MBB6678221.1"/>
    </source>
</evidence>
<dbReference type="RefSeq" id="WP_185179495.1">
    <property type="nucleotide sequence ID" value="NZ_CBCSEP010000030.1"/>
</dbReference>
<keyword evidence="7 9" id="KW-0012">Acyltransferase</keyword>
<evidence type="ECO:0000256" key="2">
    <source>
        <dbReference type="ARBA" id="ARBA00004978"/>
    </source>
</evidence>
<comment type="pathway">
    <text evidence="2 9">Amine and polyamine biosynthesis; ectoine biosynthesis; L-ectoine from L-aspartate 4-semialdehyde: step 2/3.</text>
</comment>
<comment type="catalytic activity">
    <reaction evidence="8 9">
        <text>L-2,4-diaminobutanoate + acetyl-CoA = (2S)-4-acetamido-2-aminobutanoate + CoA + H(+)</text>
        <dbReference type="Rhea" id="RHEA:16901"/>
        <dbReference type="ChEBI" id="CHEBI:15378"/>
        <dbReference type="ChEBI" id="CHEBI:57287"/>
        <dbReference type="ChEBI" id="CHEBI:57288"/>
        <dbReference type="ChEBI" id="CHEBI:58761"/>
        <dbReference type="ChEBI" id="CHEBI:58929"/>
        <dbReference type="EC" id="2.3.1.178"/>
    </reaction>
</comment>
<evidence type="ECO:0000256" key="9">
    <source>
        <dbReference type="RuleBase" id="RU365045"/>
    </source>
</evidence>
<reference evidence="11 12" key="1">
    <citation type="submission" date="2020-08" db="EMBL/GenBank/DDBJ databases">
        <title>Cohnella phylogeny.</title>
        <authorList>
            <person name="Dunlap C."/>
        </authorList>
    </citation>
    <scope>NUCLEOTIDE SEQUENCE [LARGE SCALE GENOMIC DNA]</scope>
    <source>
        <strain evidence="11 12">DSM 103658</strain>
    </source>
</reference>
<evidence type="ECO:0000256" key="7">
    <source>
        <dbReference type="ARBA" id="ARBA00023315"/>
    </source>
</evidence>
<dbReference type="EC" id="2.3.1.178" evidence="4 9"/>
<dbReference type="EMBL" id="JACJVN010000052">
    <property type="protein sequence ID" value="MBB6678221.1"/>
    <property type="molecule type" value="Genomic_DNA"/>
</dbReference>
<dbReference type="GO" id="GO:0033816">
    <property type="term" value="F:diaminobutyrate acetyltransferase activity"/>
    <property type="evidence" value="ECO:0007669"/>
    <property type="project" value="UniProtKB-EC"/>
</dbReference>
<name>A0A841TIB6_9BACL</name>
<dbReference type="UniPathway" id="UPA00067">
    <property type="reaction ID" value="UER00122"/>
</dbReference>
<dbReference type="SUPFAM" id="SSF55729">
    <property type="entry name" value="Acyl-CoA N-acyltransferases (Nat)"/>
    <property type="match status" value="1"/>
</dbReference>
<dbReference type="GO" id="GO:0019491">
    <property type="term" value="P:ectoine biosynthetic process"/>
    <property type="evidence" value="ECO:0007669"/>
    <property type="project" value="UniProtKB-UniPathway"/>
</dbReference>
<dbReference type="InterPro" id="IPR000182">
    <property type="entry name" value="GNAT_dom"/>
</dbReference>
<evidence type="ECO:0000256" key="3">
    <source>
        <dbReference type="ARBA" id="ARBA00010712"/>
    </source>
</evidence>
<comment type="caution">
    <text evidence="11">The sequence shown here is derived from an EMBL/GenBank/DDBJ whole genome shotgun (WGS) entry which is preliminary data.</text>
</comment>
<comment type="similarity">
    <text evidence="3 9">Belongs to the acetyltransferase family. EctA subfamily.</text>
</comment>
<protein>
    <recommendedName>
        <fullName evidence="5 9">L-2,4-diaminobutyric acid acetyltransferase</fullName>
        <shortName evidence="9">DABA acetyltransferase</shortName>
        <ecNumber evidence="4 9">2.3.1.178</ecNumber>
    </recommendedName>
</protein>
<gene>
    <name evidence="9 11" type="primary">ectA</name>
    <name evidence="11" type="ORF">H4Q31_13010</name>
</gene>